<evidence type="ECO:0000313" key="2">
    <source>
        <dbReference type="EMBL" id="GLL10571.1"/>
    </source>
</evidence>
<dbReference type="Gene3D" id="3.90.1200.10">
    <property type="match status" value="1"/>
</dbReference>
<dbReference type="InterPro" id="IPR051678">
    <property type="entry name" value="AGP_Transferase"/>
</dbReference>
<name>A0A9W6NVI4_9PSEU</name>
<sequence length="336" mass="36045">MSDKQPTPRRDLDPEELRARLTSLLQWPVEVLDLAVLEGGRSSVTYRATLRRDDETDQDVVVKLAPPGLPPTANRDVLRQARILAALDRDGIVPVPTVLLTDAGAPPEVPPLFLMDLVAGSSVEPIFGTSGELPAPEVVRARALAAATTLAGLHAVDPATVAVGETVVSPADELARWERTLTAAGGSDAASKVLTALQDSLPVSVAPTLVHGDFRLGNCLFVGEILTSVLDWEIWALGDPRVDLAWLLLTAMPEVHPGADREPVGMPSAAELTARYEERSTRPDATAELSWFLAAALYKMAAMSRHIGKRFAPDDPRRTGREASAERMLATSLELL</sequence>
<protein>
    <submittedName>
        <fullName evidence="2">Aminoglycoside phosphotransferase</fullName>
    </submittedName>
</protein>
<keyword evidence="3" id="KW-1185">Reference proteome</keyword>
<dbReference type="InterPro" id="IPR041726">
    <property type="entry name" value="ACAD10_11_N"/>
</dbReference>
<proteinExistence type="predicted"/>
<organism evidence="2 3">
    <name type="scientific">Pseudonocardia halophobica</name>
    <dbReference type="NCBI Taxonomy" id="29401"/>
    <lineage>
        <taxon>Bacteria</taxon>
        <taxon>Bacillati</taxon>
        <taxon>Actinomycetota</taxon>
        <taxon>Actinomycetes</taxon>
        <taxon>Pseudonocardiales</taxon>
        <taxon>Pseudonocardiaceae</taxon>
        <taxon>Pseudonocardia</taxon>
    </lineage>
</organism>
<dbReference type="CDD" id="cd05154">
    <property type="entry name" value="ACAD10_11_N-like"/>
    <property type="match status" value="1"/>
</dbReference>
<reference evidence="2" key="2">
    <citation type="submission" date="2023-01" db="EMBL/GenBank/DDBJ databases">
        <authorList>
            <person name="Sun Q."/>
            <person name="Evtushenko L."/>
        </authorList>
    </citation>
    <scope>NUCLEOTIDE SEQUENCE</scope>
    <source>
        <strain evidence="2">VKM Ac-1069</strain>
    </source>
</reference>
<dbReference type="Proteomes" id="UP001143463">
    <property type="component" value="Unassembled WGS sequence"/>
</dbReference>
<gene>
    <name evidence="2" type="ORF">GCM10017577_17110</name>
</gene>
<comment type="caution">
    <text evidence="2">The sequence shown here is derived from an EMBL/GenBank/DDBJ whole genome shotgun (WGS) entry which is preliminary data.</text>
</comment>
<accession>A0A9W6NVI4</accession>
<dbReference type="PANTHER" id="PTHR21310:SF40">
    <property type="entry name" value="AMINOGLYCOSIDE PHOSPHOTRANSFERASE DOMAIN-CONTAINING PROTEIN-RELATED"/>
    <property type="match status" value="1"/>
</dbReference>
<dbReference type="EMBL" id="BSFQ01000005">
    <property type="protein sequence ID" value="GLL10571.1"/>
    <property type="molecule type" value="Genomic_DNA"/>
</dbReference>
<reference evidence="2" key="1">
    <citation type="journal article" date="2014" name="Int. J. Syst. Evol. Microbiol.">
        <title>Complete genome sequence of Corynebacterium casei LMG S-19264T (=DSM 44701T), isolated from a smear-ripened cheese.</title>
        <authorList>
            <consortium name="US DOE Joint Genome Institute (JGI-PGF)"/>
            <person name="Walter F."/>
            <person name="Albersmeier A."/>
            <person name="Kalinowski J."/>
            <person name="Ruckert C."/>
        </authorList>
    </citation>
    <scope>NUCLEOTIDE SEQUENCE</scope>
    <source>
        <strain evidence="2">VKM Ac-1069</strain>
    </source>
</reference>
<dbReference type="PANTHER" id="PTHR21310">
    <property type="entry name" value="AMINOGLYCOSIDE PHOSPHOTRANSFERASE-RELATED-RELATED"/>
    <property type="match status" value="1"/>
</dbReference>
<dbReference type="AlphaFoldDB" id="A0A9W6NVI4"/>
<dbReference type="InterPro" id="IPR011009">
    <property type="entry name" value="Kinase-like_dom_sf"/>
</dbReference>
<dbReference type="InterPro" id="IPR002575">
    <property type="entry name" value="Aminoglycoside_PTrfase"/>
</dbReference>
<dbReference type="SUPFAM" id="SSF56112">
    <property type="entry name" value="Protein kinase-like (PK-like)"/>
    <property type="match status" value="1"/>
</dbReference>
<dbReference type="Pfam" id="PF01636">
    <property type="entry name" value="APH"/>
    <property type="match status" value="1"/>
</dbReference>
<evidence type="ECO:0000313" key="3">
    <source>
        <dbReference type="Proteomes" id="UP001143463"/>
    </source>
</evidence>
<evidence type="ECO:0000259" key="1">
    <source>
        <dbReference type="Pfam" id="PF01636"/>
    </source>
</evidence>
<dbReference type="RefSeq" id="WP_051736802.1">
    <property type="nucleotide sequence ID" value="NZ_BAAAUZ010000002.1"/>
</dbReference>
<dbReference type="Gene3D" id="3.30.200.20">
    <property type="entry name" value="Phosphorylase Kinase, domain 1"/>
    <property type="match status" value="1"/>
</dbReference>
<feature type="domain" description="Aminoglycoside phosphotransferase" evidence="1">
    <location>
        <begin position="36"/>
        <end position="252"/>
    </location>
</feature>